<keyword evidence="3" id="KW-1185">Reference proteome</keyword>
<sequence>AIPLLRALENSSAVVGVPMSWVLQVTAKFVMLLRQLQQAETTARGGETSNISVPQPITVAHTGKPGRPRKVPNVQLLHEFASPGRHLQQTKLAQVMGIHHNTLRSYLKQNNVSYKYSLISDADLDQAYKVSRPNALWHMDGHHKLI</sequence>
<feature type="region of interest" description="Disordered" evidence="1">
    <location>
        <begin position="43"/>
        <end position="68"/>
    </location>
</feature>
<name>A0A9P7DM74_9AGAM</name>
<dbReference type="AlphaFoldDB" id="A0A9P7DM74"/>
<evidence type="ECO:0000313" key="3">
    <source>
        <dbReference type="Proteomes" id="UP000719766"/>
    </source>
</evidence>
<accession>A0A9P7DM74</accession>
<proteinExistence type="predicted"/>
<dbReference type="OrthoDB" id="2686689at2759"/>
<comment type="caution">
    <text evidence="2">The sequence shown here is derived from an EMBL/GenBank/DDBJ whole genome shotgun (WGS) entry which is preliminary data.</text>
</comment>
<gene>
    <name evidence="2" type="ORF">HD556DRAFT_1220704</name>
</gene>
<evidence type="ECO:0000256" key="1">
    <source>
        <dbReference type="SAM" id="MobiDB-lite"/>
    </source>
</evidence>
<feature type="non-terminal residue" evidence="2">
    <location>
        <position position="1"/>
    </location>
</feature>
<evidence type="ECO:0000313" key="2">
    <source>
        <dbReference type="EMBL" id="KAG1798265.1"/>
    </source>
</evidence>
<dbReference type="Proteomes" id="UP000719766">
    <property type="component" value="Unassembled WGS sequence"/>
</dbReference>
<feature type="compositionally biased region" description="Polar residues" evidence="1">
    <location>
        <begin position="43"/>
        <end position="55"/>
    </location>
</feature>
<dbReference type="GeneID" id="64590562"/>
<dbReference type="EMBL" id="JABBWE010000014">
    <property type="protein sequence ID" value="KAG1798265.1"/>
    <property type="molecule type" value="Genomic_DNA"/>
</dbReference>
<feature type="non-terminal residue" evidence="2">
    <location>
        <position position="146"/>
    </location>
</feature>
<dbReference type="RefSeq" id="XP_041163076.1">
    <property type="nucleotide sequence ID" value="XM_041296798.1"/>
</dbReference>
<organism evidence="2 3">
    <name type="scientific">Suillus plorans</name>
    <dbReference type="NCBI Taxonomy" id="116603"/>
    <lineage>
        <taxon>Eukaryota</taxon>
        <taxon>Fungi</taxon>
        <taxon>Dikarya</taxon>
        <taxon>Basidiomycota</taxon>
        <taxon>Agaricomycotina</taxon>
        <taxon>Agaricomycetes</taxon>
        <taxon>Agaricomycetidae</taxon>
        <taxon>Boletales</taxon>
        <taxon>Suillineae</taxon>
        <taxon>Suillaceae</taxon>
        <taxon>Suillus</taxon>
    </lineage>
</organism>
<reference evidence="2" key="1">
    <citation type="journal article" date="2020" name="New Phytol.">
        <title>Comparative genomics reveals dynamic genome evolution in host specialist ectomycorrhizal fungi.</title>
        <authorList>
            <person name="Lofgren L.A."/>
            <person name="Nguyen N.H."/>
            <person name="Vilgalys R."/>
            <person name="Ruytinx J."/>
            <person name="Liao H.L."/>
            <person name="Branco S."/>
            <person name="Kuo A."/>
            <person name="LaButti K."/>
            <person name="Lipzen A."/>
            <person name="Andreopoulos W."/>
            <person name="Pangilinan J."/>
            <person name="Riley R."/>
            <person name="Hundley H."/>
            <person name="Na H."/>
            <person name="Barry K."/>
            <person name="Grigoriev I.V."/>
            <person name="Stajich J.E."/>
            <person name="Kennedy P.G."/>
        </authorList>
    </citation>
    <scope>NUCLEOTIDE SEQUENCE</scope>
    <source>
        <strain evidence="2">S12</strain>
    </source>
</reference>
<protein>
    <submittedName>
        <fullName evidence="2">Uncharacterized protein</fullName>
    </submittedName>
</protein>